<evidence type="ECO:0000256" key="1">
    <source>
        <dbReference type="SAM" id="MobiDB-lite"/>
    </source>
</evidence>
<keyword evidence="3" id="KW-1185">Reference proteome</keyword>
<feature type="region of interest" description="Disordered" evidence="1">
    <location>
        <begin position="81"/>
        <end position="121"/>
    </location>
</feature>
<evidence type="ECO:0000313" key="3">
    <source>
        <dbReference type="Proteomes" id="UP001054945"/>
    </source>
</evidence>
<reference evidence="2 3" key="1">
    <citation type="submission" date="2021-06" db="EMBL/GenBank/DDBJ databases">
        <title>Caerostris extrusa draft genome.</title>
        <authorList>
            <person name="Kono N."/>
            <person name="Arakawa K."/>
        </authorList>
    </citation>
    <scope>NUCLEOTIDE SEQUENCE [LARGE SCALE GENOMIC DNA]</scope>
</reference>
<name>A0AAV4R0C8_CAEEX</name>
<dbReference type="AlphaFoldDB" id="A0AAV4R0C8"/>
<protein>
    <submittedName>
        <fullName evidence="2">Uncharacterized protein</fullName>
    </submittedName>
</protein>
<organism evidence="2 3">
    <name type="scientific">Caerostris extrusa</name>
    <name type="common">Bark spider</name>
    <name type="synonym">Caerostris bankana</name>
    <dbReference type="NCBI Taxonomy" id="172846"/>
    <lineage>
        <taxon>Eukaryota</taxon>
        <taxon>Metazoa</taxon>
        <taxon>Ecdysozoa</taxon>
        <taxon>Arthropoda</taxon>
        <taxon>Chelicerata</taxon>
        <taxon>Arachnida</taxon>
        <taxon>Araneae</taxon>
        <taxon>Araneomorphae</taxon>
        <taxon>Entelegynae</taxon>
        <taxon>Araneoidea</taxon>
        <taxon>Araneidae</taxon>
        <taxon>Caerostris</taxon>
    </lineage>
</organism>
<feature type="compositionally biased region" description="Polar residues" evidence="1">
    <location>
        <begin position="97"/>
        <end position="111"/>
    </location>
</feature>
<gene>
    <name evidence="2" type="ORF">CEXT_408891</name>
</gene>
<accession>A0AAV4R0C8</accession>
<proteinExistence type="predicted"/>
<sequence>MSSKKVNEKSQETKEIAMDMRRDGWKVVYVSGTCCIQFAENDGSTTLKKTLNQLASVKIETEIVPLDPRKKDIGLVLDLELTNEMESPENPPLHEQGSPNDAVPQQTSTPYTDGYLNRNRR</sequence>
<evidence type="ECO:0000313" key="2">
    <source>
        <dbReference type="EMBL" id="GIY15004.1"/>
    </source>
</evidence>
<dbReference type="Proteomes" id="UP001054945">
    <property type="component" value="Unassembled WGS sequence"/>
</dbReference>
<dbReference type="EMBL" id="BPLR01007178">
    <property type="protein sequence ID" value="GIY15004.1"/>
    <property type="molecule type" value="Genomic_DNA"/>
</dbReference>
<comment type="caution">
    <text evidence="2">The sequence shown here is derived from an EMBL/GenBank/DDBJ whole genome shotgun (WGS) entry which is preliminary data.</text>
</comment>